<evidence type="ECO:0000256" key="6">
    <source>
        <dbReference type="ARBA" id="ARBA00023125"/>
    </source>
</evidence>
<comment type="similarity">
    <text evidence="9">Belongs to the 'phage' integrase family. XerC subfamily.</text>
</comment>
<sequence length="332" mass="38310">MNIEPMYKSCLEFLSHLKNFRGVSPHTLRSYAQDLSYFKRYLEEHTLNLTPQHFSAPFPYKEIDPASPLSKTCNLSLNSIDRGVIRAYISYSHFQKFSKTTIRRRLSSLGSYYKFLLSKKIVTHNPMELIDRPKIAKPLPRALSLKTIEMFFSYVDTSTDSGVRDRAILELFFSSAIRLSELVSMNVDRLDFEQGLIYVLGKGKKERIVPITKEAKTWLLSYLKGSSHTRVKTGLKPGETSALFLNKYLGRISTRSVDRMFNKYLMKSGLYESITPHTFRHSIATLWLEQGMDLKTIQKLLGHKSLSATTIYTKVSRKVKEEVYDKVHPRAK</sequence>
<comment type="function">
    <text evidence="9">Site-specific tyrosine recombinase, which acts by catalyzing the cutting and rejoining of the recombining DNA molecules. The XerC-XerD complex is essential to convert dimers of the bacterial chromosome into monomers to permit their segregation at cell division. It also contributes to the segregational stability of plasmids.</text>
</comment>
<evidence type="ECO:0000256" key="7">
    <source>
        <dbReference type="ARBA" id="ARBA00023172"/>
    </source>
</evidence>
<keyword evidence="7 9" id="KW-0233">DNA recombination</keyword>
<dbReference type="GO" id="GO:0007059">
    <property type="term" value="P:chromosome segregation"/>
    <property type="evidence" value="ECO:0007669"/>
    <property type="project" value="UniProtKB-UniRule"/>
</dbReference>
<evidence type="ECO:0000256" key="1">
    <source>
        <dbReference type="ARBA" id="ARBA00004496"/>
    </source>
</evidence>
<evidence type="ECO:0000256" key="9">
    <source>
        <dbReference type="HAMAP-Rule" id="MF_01808"/>
    </source>
</evidence>
<feature type="active site" evidence="9">
    <location>
        <position position="178"/>
    </location>
</feature>
<gene>
    <name evidence="9" type="primary">xerC</name>
    <name evidence="12" type="ORF">COB21_00980</name>
</gene>
<dbReference type="InterPro" id="IPR050090">
    <property type="entry name" value="Tyrosine_recombinase_XerCD"/>
</dbReference>
<dbReference type="GO" id="GO:0051301">
    <property type="term" value="P:cell division"/>
    <property type="evidence" value="ECO:0007669"/>
    <property type="project" value="UniProtKB-KW"/>
</dbReference>
<keyword evidence="2 9" id="KW-0963">Cytoplasm</keyword>
<dbReference type="InterPro" id="IPR004107">
    <property type="entry name" value="Integrase_SAM-like_N"/>
</dbReference>
<dbReference type="PANTHER" id="PTHR30349:SF77">
    <property type="entry name" value="TYROSINE RECOMBINASE XERC"/>
    <property type="match status" value="1"/>
</dbReference>
<feature type="domain" description="Tyr recombinase" evidence="10">
    <location>
        <begin position="138"/>
        <end position="325"/>
    </location>
</feature>
<keyword evidence="6 9" id="KW-0238">DNA-binding</keyword>
<keyword evidence="5 9" id="KW-0229">DNA integration</keyword>
<keyword evidence="8 9" id="KW-0131">Cell cycle</keyword>
<dbReference type="Pfam" id="PF00589">
    <property type="entry name" value="Phage_integrase"/>
    <property type="match status" value="1"/>
</dbReference>
<dbReference type="GO" id="GO:0005737">
    <property type="term" value="C:cytoplasm"/>
    <property type="evidence" value="ECO:0007669"/>
    <property type="project" value="UniProtKB-SubCell"/>
</dbReference>
<evidence type="ECO:0000313" key="12">
    <source>
        <dbReference type="EMBL" id="PCI78436.1"/>
    </source>
</evidence>
<protein>
    <recommendedName>
        <fullName evidence="9">Tyrosine recombinase XerC</fullName>
    </recommendedName>
</protein>
<evidence type="ECO:0000313" key="13">
    <source>
        <dbReference type="Proteomes" id="UP000218775"/>
    </source>
</evidence>
<proteinExistence type="inferred from homology"/>
<name>A0A2A4X7F4_UNCAE</name>
<dbReference type="EMBL" id="NVUK01000006">
    <property type="protein sequence ID" value="PCI78436.1"/>
    <property type="molecule type" value="Genomic_DNA"/>
</dbReference>
<dbReference type="PROSITE" id="PS51900">
    <property type="entry name" value="CB"/>
    <property type="match status" value="1"/>
</dbReference>
<dbReference type="SUPFAM" id="SSF56349">
    <property type="entry name" value="DNA breaking-rejoining enzymes"/>
    <property type="match status" value="1"/>
</dbReference>
<evidence type="ECO:0000256" key="8">
    <source>
        <dbReference type="ARBA" id="ARBA00023306"/>
    </source>
</evidence>
<dbReference type="InterPro" id="IPR044068">
    <property type="entry name" value="CB"/>
</dbReference>
<dbReference type="CDD" id="cd00798">
    <property type="entry name" value="INT_XerDC_C"/>
    <property type="match status" value="1"/>
</dbReference>
<evidence type="ECO:0000256" key="3">
    <source>
        <dbReference type="ARBA" id="ARBA00022618"/>
    </source>
</evidence>
<comment type="caution">
    <text evidence="12">The sequence shown here is derived from an EMBL/GenBank/DDBJ whole genome shotgun (WGS) entry which is preliminary data.</text>
</comment>
<dbReference type="PANTHER" id="PTHR30349">
    <property type="entry name" value="PHAGE INTEGRASE-RELATED"/>
    <property type="match status" value="1"/>
</dbReference>
<dbReference type="InterPro" id="IPR011010">
    <property type="entry name" value="DNA_brk_join_enz"/>
</dbReference>
<dbReference type="GO" id="GO:0006313">
    <property type="term" value="P:DNA transposition"/>
    <property type="evidence" value="ECO:0007669"/>
    <property type="project" value="UniProtKB-UniRule"/>
</dbReference>
<dbReference type="PROSITE" id="PS51898">
    <property type="entry name" value="TYR_RECOMBINASE"/>
    <property type="match status" value="1"/>
</dbReference>
<feature type="domain" description="Core-binding (CB)" evidence="11">
    <location>
        <begin position="4"/>
        <end position="117"/>
    </location>
</feature>
<feature type="active site" evidence="9">
    <location>
        <position position="303"/>
    </location>
</feature>
<feature type="active site" evidence="9">
    <location>
        <position position="277"/>
    </location>
</feature>
<dbReference type="AlphaFoldDB" id="A0A2A4X7F4"/>
<dbReference type="InterPro" id="IPR010998">
    <property type="entry name" value="Integrase_recombinase_N"/>
</dbReference>
<dbReference type="GO" id="GO:0009037">
    <property type="term" value="F:tyrosine-based site-specific recombinase activity"/>
    <property type="evidence" value="ECO:0007669"/>
    <property type="project" value="UniProtKB-UniRule"/>
</dbReference>
<keyword evidence="4 9" id="KW-0159">Chromosome partition</keyword>
<dbReference type="Gene3D" id="1.10.150.130">
    <property type="match status" value="1"/>
</dbReference>
<dbReference type="Pfam" id="PF02899">
    <property type="entry name" value="Phage_int_SAM_1"/>
    <property type="match status" value="2"/>
</dbReference>
<dbReference type="InterPro" id="IPR023009">
    <property type="entry name" value="Tyrosine_recombinase_XerC/XerD"/>
</dbReference>
<comment type="subcellular location">
    <subcellularLocation>
        <location evidence="1 9">Cytoplasm</location>
    </subcellularLocation>
</comment>
<feature type="active site" description="O-(3'-phospho-DNA)-tyrosine intermediate" evidence="9">
    <location>
        <position position="312"/>
    </location>
</feature>
<dbReference type="InterPro" id="IPR013762">
    <property type="entry name" value="Integrase-like_cat_sf"/>
</dbReference>
<dbReference type="InterPro" id="IPR002104">
    <property type="entry name" value="Integrase_catalytic"/>
</dbReference>
<evidence type="ECO:0000256" key="4">
    <source>
        <dbReference type="ARBA" id="ARBA00022829"/>
    </source>
</evidence>
<evidence type="ECO:0000259" key="10">
    <source>
        <dbReference type="PROSITE" id="PS51898"/>
    </source>
</evidence>
<evidence type="ECO:0000259" key="11">
    <source>
        <dbReference type="PROSITE" id="PS51900"/>
    </source>
</evidence>
<feature type="active site" evidence="9">
    <location>
        <position position="202"/>
    </location>
</feature>
<feature type="active site" evidence="9">
    <location>
        <position position="280"/>
    </location>
</feature>
<comment type="subunit">
    <text evidence="9">Forms a cyclic heterotetrameric complex composed of two molecules of XerC and two molecules of XerD.</text>
</comment>
<dbReference type="GO" id="GO:0003677">
    <property type="term" value="F:DNA binding"/>
    <property type="evidence" value="ECO:0007669"/>
    <property type="project" value="UniProtKB-UniRule"/>
</dbReference>
<evidence type="ECO:0000256" key="2">
    <source>
        <dbReference type="ARBA" id="ARBA00022490"/>
    </source>
</evidence>
<organism evidence="12 13">
    <name type="scientific">Aerophobetes bacterium</name>
    <dbReference type="NCBI Taxonomy" id="2030807"/>
    <lineage>
        <taxon>Bacteria</taxon>
        <taxon>Candidatus Aerophobota</taxon>
    </lineage>
</organism>
<reference evidence="13" key="1">
    <citation type="submission" date="2017-08" db="EMBL/GenBank/DDBJ databases">
        <title>A dynamic microbial community with high functional redundancy inhabits the cold, oxic subseafloor aquifer.</title>
        <authorList>
            <person name="Tully B.J."/>
            <person name="Wheat C.G."/>
            <person name="Glazer B.T."/>
            <person name="Huber J.A."/>
        </authorList>
    </citation>
    <scope>NUCLEOTIDE SEQUENCE [LARGE SCALE GENOMIC DNA]</scope>
</reference>
<keyword evidence="3 9" id="KW-0132">Cell division</keyword>
<accession>A0A2A4X7F4</accession>
<dbReference type="Gene3D" id="1.10.443.10">
    <property type="entry name" value="Intergrase catalytic core"/>
    <property type="match status" value="1"/>
</dbReference>
<dbReference type="Proteomes" id="UP000218775">
    <property type="component" value="Unassembled WGS sequence"/>
</dbReference>
<dbReference type="HAMAP" id="MF_01808">
    <property type="entry name" value="Recomb_XerC_XerD"/>
    <property type="match status" value="1"/>
</dbReference>
<evidence type="ECO:0000256" key="5">
    <source>
        <dbReference type="ARBA" id="ARBA00022908"/>
    </source>
</evidence>